<feature type="compositionally biased region" description="Pro residues" evidence="1">
    <location>
        <begin position="256"/>
        <end position="281"/>
    </location>
</feature>
<comment type="caution">
    <text evidence="2">The sequence shown here is derived from an EMBL/GenBank/DDBJ whole genome shotgun (WGS) entry which is preliminary data.</text>
</comment>
<evidence type="ECO:0000256" key="1">
    <source>
        <dbReference type="SAM" id="MobiDB-lite"/>
    </source>
</evidence>
<accession>A0AAD9MN04</accession>
<proteinExistence type="predicted"/>
<name>A0AAD9MN04_PROWI</name>
<dbReference type="Proteomes" id="UP001255856">
    <property type="component" value="Unassembled WGS sequence"/>
</dbReference>
<feature type="region of interest" description="Disordered" evidence="1">
    <location>
        <begin position="1"/>
        <end position="32"/>
    </location>
</feature>
<protein>
    <submittedName>
        <fullName evidence="2">Uncharacterized protein</fullName>
    </submittedName>
</protein>
<evidence type="ECO:0000313" key="2">
    <source>
        <dbReference type="EMBL" id="KAK2080508.1"/>
    </source>
</evidence>
<dbReference type="AlphaFoldDB" id="A0AAD9MN04"/>
<feature type="region of interest" description="Disordered" evidence="1">
    <location>
        <begin position="404"/>
        <end position="474"/>
    </location>
</feature>
<evidence type="ECO:0000313" key="3">
    <source>
        <dbReference type="Proteomes" id="UP001255856"/>
    </source>
</evidence>
<sequence>MLAWLDPPTLRAEGNDKGECEGAASNESPLANRPPTQLLIAAAWAAGACGHLSSRGVEGAVDALCALREAHAPDPRVLATFCGTPRAAPALDLQQRGVLALALLEEPAETRDAVWLADAGEEPDATAALDAIADRALAAGAAPYLSRAERAELGLGPQGLDGLYPLPGGAGGGAGSAPLLYEAYARTEAPSAAPVVPVAVPVVETQVATIKSGDKGLVSGQASTNSSPQQPTAAAPQLLLNRGGQARKWGPQAASQPPPAAAPSPSPMHPQSPGAKPPTTGPGPRSQSRFVDAAKQQLASSLFGGMPAGATSPAGVARRRVAEAPRSARSPASDLLGGLSSNGPASSSANGAPAPTAKPSALEDLLSLSFESSAPAAPSPAPAQQTNTAAPNLLELGFDSVLTGGAGPSATPSAPIVDPFAAPLAPNEPSPTNGPPGGMNFFGTNGGMAKAKSPEKKSPIADKKPVDPFADLLG</sequence>
<gene>
    <name evidence="2" type="ORF">QBZ16_000361</name>
</gene>
<organism evidence="2 3">
    <name type="scientific">Prototheca wickerhamii</name>
    <dbReference type="NCBI Taxonomy" id="3111"/>
    <lineage>
        <taxon>Eukaryota</taxon>
        <taxon>Viridiplantae</taxon>
        <taxon>Chlorophyta</taxon>
        <taxon>core chlorophytes</taxon>
        <taxon>Trebouxiophyceae</taxon>
        <taxon>Chlorellales</taxon>
        <taxon>Chlorellaceae</taxon>
        <taxon>Prototheca</taxon>
    </lineage>
</organism>
<keyword evidence="3" id="KW-1185">Reference proteome</keyword>
<reference evidence="2" key="1">
    <citation type="submission" date="2021-01" db="EMBL/GenBank/DDBJ databases">
        <authorList>
            <person name="Eckstrom K.M.E."/>
        </authorList>
    </citation>
    <scope>NUCLEOTIDE SEQUENCE</scope>
    <source>
        <strain evidence="2">UVCC 0001</strain>
    </source>
</reference>
<feature type="compositionally biased region" description="Basic and acidic residues" evidence="1">
    <location>
        <begin position="452"/>
        <end position="466"/>
    </location>
</feature>
<feature type="region of interest" description="Disordered" evidence="1">
    <location>
        <begin position="247"/>
        <end position="358"/>
    </location>
</feature>
<feature type="compositionally biased region" description="Low complexity" evidence="1">
    <location>
        <begin position="324"/>
        <end position="358"/>
    </location>
</feature>
<dbReference type="EMBL" id="JASFZW010000001">
    <property type="protein sequence ID" value="KAK2080508.1"/>
    <property type="molecule type" value="Genomic_DNA"/>
</dbReference>